<keyword evidence="2" id="KW-1185">Reference proteome</keyword>
<dbReference type="Proteomes" id="UP000576393">
    <property type="component" value="Unassembled WGS sequence"/>
</dbReference>
<evidence type="ECO:0000313" key="1">
    <source>
        <dbReference type="EMBL" id="NYF39013.1"/>
    </source>
</evidence>
<reference evidence="1 2" key="1">
    <citation type="submission" date="2020-07" db="EMBL/GenBank/DDBJ databases">
        <title>Sequencing the genomes of 1000 actinobacteria strains.</title>
        <authorList>
            <person name="Klenk H.-P."/>
        </authorList>
    </citation>
    <scope>NUCLEOTIDE SEQUENCE [LARGE SCALE GENOMIC DNA]</scope>
    <source>
        <strain evidence="1 2">DSM 45763</strain>
    </source>
</reference>
<proteinExistence type="predicted"/>
<evidence type="ECO:0000313" key="2">
    <source>
        <dbReference type="Proteomes" id="UP000576393"/>
    </source>
</evidence>
<sequence>MTGALGKEGGRTVTVNPTIPVIPAEVVEP</sequence>
<name>A0A852UUU0_9ACTN</name>
<accession>A0A852UUU0</accession>
<protein>
    <submittedName>
        <fullName evidence="1">Uncharacterized protein</fullName>
    </submittedName>
</protein>
<dbReference type="EMBL" id="JACCCO010000001">
    <property type="protein sequence ID" value="NYF39013.1"/>
    <property type="molecule type" value="Genomic_DNA"/>
</dbReference>
<organism evidence="1 2">
    <name type="scientific">Streptosporangium sandarakinum</name>
    <dbReference type="NCBI Taxonomy" id="1260955"/>
    <lineage>
        <taxon>Bacteria</taxon>
        <taxon>Bacillati</taxon>
        <taxon>Actinomycetota</taxon>
        <taxon>Actinomycetes</taxon>
        <taxon>Streptosporangiales</taxon>
        <taxon>Streptosporangiaceae</taxon>
        <taxon>Streptosporangium</taxon>
    </lineage>
</organism>
<comment type="caution">
    <text evidence="1">The sequence shown here is derived from an EMBL/GenBank/DDBJ whole genome shotgun (WGS) entry which is preliminary data.</text>
</comment>
<gene>
    <name evidence="1" type="ORF">HDA43_001172</name>
</gene>
<dbReference type="AlphaFoldDB" id="A0A852UUU0"/>